<sequence>MAYTATRGQLEGDVRETLERWLPSRLAPSGQSNFEISEFSAPDAGYSGKTVFFTASWNERGGETHREDLVLRTQASDHQLFVEPDAVRQAEVMRMLGRHNDVKTPEIVLTERDPSILGAPFYLMKRVNGRTPSDVPSWHKRGWAVDLTPSERELMCNNALKSLVAVHRISDPDDLTFLRGDLDDADGSTALQRYVTHLHAWYEGCRPDLVVGTDALARAISELVDYTPKTNAEGVVWGDARVGNMSFADDHSVAALFDWETATTGPPDIDLGWWLMFERYLCESLGFSRLPGVPDDAETVRRYEELGGRLTGDISYYTLLAAFVLALITNRLASLLTRDGLDAEIARTYPATAVALVEQYLYEHQRQRKTAP</sequence>
<organism evidence="2">
    <name type="scientific">Nocardia globerula</name>
    <dbReference type="NCBI Taxonomy" id="1818"/>
    <lineage>
        <taxon>Bacteria</taxon>
        <taxon>Bacillati</taxon>
        <taxon>Actinomycetota</taxon>
        <taxon>Actinomycetes</taxon>
        <taxon>Mycobacteriales</taxon>
        <taxon>Nocardiaceae</taxon>
        <taxon>Nocardia</taxon>
    </lineage>
</organism>
<dbReference type="GO" id="GO:0016301">
    <property type="term" value="F:kinase activity"/>
    <property type="evidence" value="ECO:0007669"/>
    <property type="project" value="UniProtKB-KW"/>
</dbReference>
<dbReference type="Gene3D" id="3.90.1200.10">
    <property type="match status" value="1"/>
</dbReference>
<dbReference type="InterPro" id="IPR051678">
    <property type="entry name" value="AGP_Transferase"/>
</dbReference>
<proteinExistence type="predicted"/>
<dbReference type="InterPro" id="IPR002575">
    <property type="entry name" value="Aminoglycoside_PTrfase"/>
</dbReference>
<dbReference type="EMBL" id="VNIQ01000002">
    <property type="protein sequence ID" value="TYQ06144.1"/>
    <property type="molecule type" value="Genomic_DNA"/>
</dbReference>
<evidence type="ECO:0000259" key="1">
    <source>
        <dbReference type="Pfam" id="PF01636"/>
    </source>
</evidence>
<keyword evidence="2" id="KW-0418">Kinase</keyword>
<dbReference type="InterPro" id="IPR011009">
    <property type="entry name" value="Kinase-like_dom_sf"/>
</dbReference>
<dbReference type="PANTHER" id="PTHR21310:SF40">
    <property type="entry name" value="AMINOGLYCOSIDE PHOSPHOTRANSFERASE DOMAIN-CONTAINING PROTEIN-RELATED"/>
    <property type="match status" value="1"/>
</dbReference>
<dbReference type="CDD" id="cd05154">
    <property type="entry name" value="ACAD10_11_N-like"/>
    <property type="match status" value="1"/>
</dbReference>
<protein>
    <submittedName>
        <fullName evidence="2">Aminoglycoside phosphotransferase (APT) family kinase protein</fullName>
    </submittedName>
</protein>
<gene>
    <name evidence="2" type="ORF">FNL38_102276</name>
</gene>
<keyword evidence="2" id="KW-0808">Transferase</keyword>
<reference evidence="2" key="1">
    <citation type="submission" date="2019-07" db="EMBL/GenBank/DDBJ databases">
        <title>Genomic Encyclopedia of Type Strains, Phase IV (KMG-IV): sequencing the most valuable type-strain genomes for metagenomic binning, comparative biology and taxonomic classification.</title>
        <authorList>
            <person name="Goeker M."/>
        </authorList>
    </citation>
    <scope>NUCLEOTIDE SEQUENCE</scope>
    <source>
        <strain evidence="2">DSM 44596</strain>
    </source>
</reference>
<evidence type="ECO:0000313" key="2">
    <source>
        <dbReference type="EMBL" id="TYQ06144.1"/>
    </source>
</evidence>
<comment type="caution">
    <text evidence="2">The sequence shown here is derived from an EMBL/GenBank/DDBJ whole genome shotgun (WGS) entry which is preliminary data.</text>
</comment>
<dbReference type="Pfam" id="PF01636">
    <property type="entry name" value="APH"/>
    <property type="match status" value="1"/>
</dbReference>
<feature type="domain" description="Aminoglycoside phosphotransferase" evidence="1">
    <location>
        <begin position="45"/>
        <end position="279"/>
    </location>
</feature>
<dbReference type="AlphaFoldDB" id="A0A652YTA9"/>
<accession>A0A652YTA9</accession>
<dbReference type="Gene3D" id="3.30.200.20">
    <property type="entry name" value="Phosphorylase Kinase, domain 1"/>
    <property type="match status" value="1"/>
</dbReference>
<dbReference type="PANTHER" id="PTHR21310">
    <property type="entry name" value="AMINOGLYCOSIDE PHOSPHOTRANSFERASE-RELATED-RELATED"/>
    <property type="match status" value="1"/>
</dbReference>
<dbReference type="SUPFAM" id="SSF56112">
    <property type="entry name" value="Protein kinase-like (PK-like)"/>
    <property type="match status" value="1"/>
</dbReference>
<name>A0A652YTA9_NOCGL</name>
<dbReference type="InterPro" id="IPR041726">
    <property type="entry name" value="ACAD10_11_N"/>
</dbReference>